<dbReference type="Proteomes" id="UP000594454">
    <property type="component" value="Chromosome 2"/>
</dbReference>
<evidence type="ECO:0000256" key="1">
    <source>
        <dbReference type="SAM" id="MobiDB-lite"/>
    </source>
</evidence>
<protein>
    <submittedName>
        <fullName evidence="2">Uncharacterized protein</fullName>
    </submittedName>
</protein>
<evidence type="ECO:0000313" key="2">
    <source>
        <dbReference type="EMBL" id="CAD7081198.1"/>
    </source>
</evidence>
<proteinExistence type="predicted"/>
<dbReference type="InParanoid" id="A0A7R8YQ12"/>
<feature type="region of interest" description="Disordered" evidence="1">
    <location>
        <begin position="210"/>
        <end position="256"/>
    </location>
</feature>
<sequence>MTSGEWDLRALKALEEEEQAQFEAISEPARTQIPPPPALSKLPTIEEFCGIIESPPDSPLLPLPPSLNKPLKLSSICGAGSVISNSCPSSSSISSSLSREGSIRSHRKTHQRRSHQFPAGTGGKGLTTFGSDTAAIDSAIDSILSGGSGSTSSLVVGLGYGAETTSVVDRTKNNKDMMTMMMFLSSTAPPEVVSPTVSATTTSLLCTGKSDTASDDGSDTIRRTPSVTTRHPISKKSKCTKQSNVVNSSSNDGEASKSDVIDYELEDHIKHCSCSCNHMGYGNSMDYQVRFAYKLFCVMLFLQ</sequence>
<gene>
    <name evidence="2" type="ORF">HERILL_LOCUS4318</name>
</gene>
<accession>A0A7R8YQ12</accession>
<feature type="compositionally biased region" description="Low complexity" evidence="1">
    <location>
        <begin position="87"/>
        <end position="100"/>
    </location>
</feature>
<dbReference type="AlphaFoldDB" id="A0A7R8YQ12"/>
<feature type="compositionally biased region" description="Polar residues" evidence="1">
    <location>
        <begin position="240"/>
        <end position="253"/>
    </location>
</feature>
<dbReference type="OrthoDB" id="445695at2759"/>
<feature type="compositionally biased region" description="Basic residues" evidence="1">
    <location>
        <begin position="104"/>
        <end position="115"/>
    </location>
</feature>
<dbReference type="EMBL" id="LR899010">
    <property type="protein sequence ID" value="CAD7081198.1"/>
    <property type="molecule type" value="Genomic_DNA"/>
</dbReference>
<evidence type="ECO:0000313" key="3">
    <source>
        <dbReference type="Proteomes" id="UP000594454"/>
    </source>
</evidence>
<feature type="region of interest" description="Disordered" evidence="1">
    <location>
        <begin position="87"/>
        <end position="125"/>
    </location>
</feature>
<name>A0A7R8YQ12_HERIL</name>
<keyword evidence="3" id="KW-1185">Reference proteome</keyword>
<reference evidence="2 3" key="1">
    <citation type="submission" date="2020-11" db="EMBL/GenBank/DDBJ databases">
        <authorList>
            <person name="Wallbank WR R."/>
            <person name="Pardo Diaz C."/>
            <person name="Kozak K."/>
            <person name="Martin S."/>
            <person name="Jiggins C."/>
            <person name="Moest M."/>
            <person name="Warren A I."/>
            <person name="Generalovic N T."/>
            <person name="Byers J.R.P. K."/>
            <person name="Montejo-Kovacevich G."/>
            <person name="Yen C E."/>
        </authorList>
    </citation>
    <scope>NUCLEOTIDE SEQUENCE [LARGE SCALE GENOMIC DNA]</scope>
</reference>
<organism evidence="2 3">
    <name type="scientific">Hermetia illucens</name>
    <name type="common">Black soldier fly</name>
    <dbReference type="NCBI Taxonomy" id="343691"/>
    <lineage>
        <taxon>Eukaryota</taxon>
        <taxon>Metazoa</taxon>
        <taxon>Ecdysozoa</taxon>
        <taxon>Arthropoda</taxon>
        <taxon>Hexapoda</taxon>
        <taxon>Insecta</taxon>
        <taxon>Pterygota</taxon>
        <taxon>Neoptera</taxon>
        <taxon>Endopterygota</taxon>
        <taxon>Diptera</taxon>
        <taxon>Brachycera</taxon>
        <taxon>Stratiomyomorpha</taxon>
        <taxon>Stratiomyidae</taxon>
        <taxon>Hermetiinae</taxon>
        <taxon>Hermetia</taxon>
    </lineage>
</organism>